<keyword evidence="2" id="KW-1133">Transmembrane helix</keyword>
<dbReference type="EMBL" id="JARKHS020015027">
    <property type="protein sequence ID" value="KAK8774774.1"/>
    <property type="molecule type" value="Genomic_DNA"/>
</dbReference>
<feature type="region of interest" description="Disordered" evidence="1">
    <location>
        <begin position="1"/>
        <end position="64"/>
    </location>
</feature>
<feature type="transmembrane region" description="Helical" evidence="2">
    <location>
        <begin position="146"/>
        <end position="168"/>
    </location>
</feature>
<gene>
    <name evidence="3" type="ORF">V5799_010696</name>
</gene>
<dbReference type="AlphaFoldDB" id="A0AAQ4EJC9"/>
<feature type="compositionally biased region" description="Basic and acidic residues" evidence="1">
    <location>
        <begin position="208"/>
        <end position="217"/>
    </location>
</feature>
<reference evidence="3 4" key="1">
    <citation type="journal article" date="2023" name="Arcadia Sci">
        <title>De novo assembly of a long-read Amblyomma americanum tick genome.</title>
        <authorList>
            <person name="Chou S."/>
            <person name="Poskanzer K.E."/>
            <person name="Rollins M."/>
            <person name="Thuy-Boun P.S."/>
        </authorList>
    </citation>
    <scope>NUCLEOTIDE SEQUENCE [LARGE SCALE GENOMIC DNA]</scope>
    <source>
        <strain evidence="3">F_SG_1</strain>
        <tissue evidence="3">Salivary glands</tissue>
    </source>
</reference>
<protein>
    <submittedName>
        <fullName evidence="3">Uncharacterized protein</fullName>
    </submittedName>
</protein>
<name>A0AAQ4EJC9_AMBAM</name>
<evidence type="ECO:0000313" key="4">
    <source>
        <dbReference type="Proteomes" id="UP001321473"/>
    </source>
</evidence>
<evidence type="ECO:0000313" key="3">
    <source>
        <dbReference type="EMBL" id="KAK8774774.1"/>
    </source>
</evidence>
<keyword evidence="2" id="KW-0812">Transmembrane</keyword>
<sequence length="262" mass="28289">MQDLSDYSPYVRLPAPPLPARRREHQGAPLARPSAWSVDSYERRRRSSQPSQRATVAPAAGSRPVVQPVPVPRLSVQAVAADQVPPDGVVRTAVLNLACPTQGPFPLDGGSQPLALADAFFPSDEEGSQGEWSRAAGNRSPKGLSWWQWLLANLLILLVGMLFVMVVFGSRILSTSGRHGLDRTTPRIVLLPDAGFRNPPPFGLPGPSDRERARDAQRGGNLPPGQKDGATRMGTTRLSRKATTSHKKRTPRSDSSGLTTDD</sequence>
<feature type="compositionally biased region" description="Basic residues" evidence="1">
    <location>
        <begin position="238"/>
        <end position="250"/>
    </location>
</feature>
<keyword evidence="2" id="KW-0472">Membrane</keyword>
<dbReference type="Proteomes" id="UP001321473">
    <property type="component" value="Unassembled WGS sequence"/>
</dbReference>
<organism evidence="3 4">
    <name type="scientific">Amblyomma americanum</name>
    <name type="common">Lone star tick</name>
    <dbReference type="NCBI Taxonomy" id="6943"/>
    <lineage>
        <taxon>Eukaryota</taxon>
        <taxon>Metazoa</taxon>
        <taxon>Ecdysozoa</taxon>
        <taxon>Arthropoda</taxon>
        <taxon>Chelicerata</taxon>
        <taxon>Arachnida</taxon>
        <taxon>Acari</taxon>
        <taxon>Parasitiformes</taxon>
        <taxon>Ixodida</taxon>
        <taxon>Ixodoidea</taxon>
        <taxon>Ixodidae</taxon>
        <taxon>Amblyomminae</taxon>
        <taxon>Amblyomma</taxon>
    </lineage>
</organism>
<accession>A0AAQ4EJC9</accession>
<comment type="caution">
    <text evidence="3">The sequence shown here is derived from an EMBL/GenBank/DDBJ whole genome shotgun (WGS) entry which is preliminary data.</text>
</comment>
<proteinExistence type="predicted"/>
<evidence type="ECO:0000256" key="2">
    <source>
        <dbReference type="SAM" id="Phobius"/>
    </source>
</evidence>
<evidence type="ECO:0000256" key="1">
    <source>
        <dbReference type="SAM" id="MobiDB-lite"/>
    </source>
</evidence>
<feature type="compositionally biased region" description="Polar residues" evidence="1">
    <location>
        <begin position="253"/>
        <end position="262"/>
    </location>
</feature>
<keyword evidence="4" id="KW-1185">Reference proteome</keyword>
<feature type="region of interest" description="Disordered" evidence="1">
    <location>
        <begin position="191"/>
        <end position="262"/>
    </location>
</feature>